<name>A0A1L3SXA5_9HYPH</name>
<dbReference type="SUPFAM" id="SSF56925">
    <property type="entry name" value="OMPA-like"/>
    <property type="match status" value="1"/>
</dbReference>
<dbReference type="InterPro" id="IPR011250">
    <property type="entry name" value="OMP/PagP_B-barrel"/>
</dbReference>
<organism evidence="4 5">
    <name type="scientific">Aquibium oceanicum</name>
    <dbReference type="NCBI Taxonomy" id="1670800"/>
    <lineage>
        <taxon>Bacteria</taxon>
        <taxon>Pseudomonadati</taxon>
        <taxon>Pseudomonadota</taxon>
        <taxon>Alphaproteobacteria</taxon>
        <taxon>Hyphomicrobiales</taxon>
        <taxon>Phyllobacteriaceae</taxon>
        <taxon>Aquibium</taxon>
    </lineage>
</organism>
<evidence type="ECO:0000256" key="2">
    <source>
        <dbReference type="SAM" id="SignalP"/>
    </source>
</evidence>
<dbReference type="InterPro" id="IPR027385">
    <property type="entry name" value="Beta-barrel_OMP"/>
</dbReference>
<dbReference type="Gene3D" id="2.40.160.20">
    <property type="match status" value="1"/>
</dbReference>
<dbReference type="STRING" id="1670800.BSQ44_23850"/>
<evidence type="ECO:0000259" key="3">
    <source>
        <dbReference type="Pfam" id="PF13505"/>
    </source>
</evidence>
<protein>
    <submittedName>
        <fullName evidence="4">Porin</fullName>
    </submittedName>
</protein>
<accession>A0A1L3SXA5</accession>
<dbReference type="OrthoDB" id="5643626at2"/>
<dbReference type="AlphaFoldDB" id="A0A1L3SXA5"/>
<keyword evidence="5" id="KW-1185">Reference proteome</keyword>
<reference evidence="5" key="1">
    <citation type="submission" date="2016-11" db="EMBL/GenBank/DDBJ databases">
        <title>Mesorhizobium oceanicum sp. nov., isolated from deep seawater in South China Sea.</title>
        <authorList>
            <person name="Fu G.-Y."/>
        </authorList>
    </citation>
    <scope>NUCLEOTIDE SEQUENCE [LARGE SCALE GENOMIC DNA]</scope>
    <source>
        <strain evidence="5">B7</strain>
    </source>
</reference>
<dbReference type="Pfam" id="PF13505">
    <property type="entry name" value="OMP_b-brl"/>
    <property type="match status" value="1"/>
</dbReference>
<proteinExistence type="predicted"/>
<gene>
    <name evidence="4" type="ORF">BSQ44_23850</name>
</gene>
<dbReference type="KEGG" id="meso:BSQ44_23850"/>
<keyword evidence="1 2" id="KW-0732">Signal</keyword>
<evidence type="ECO:0000313" key="5">
    <source>
        <dbReference type="Proteomes" id="UP000182840"/>
    </source>
</evidence>
<evidence type="ECO:0000256" key="1">
    <source>
        <dbReference type="ARBA" id="ARBA00022729"/>
    </source>
</evidence>
<feature type="chain" id="PRO_5012159586" evidence="2">
    <location>
        <begin position="23"/>
        <end position="284"/>
    </location>
</feature>
<dbReference type="RefSeq" id="WP_072607527.1">
    <property type="nucleotide sequence ID" value="NZ_CP018171.1"/>
</dbReference>
<dbReference type="EMBL" id="CP018171">
    <property type="protein sequence ID" value="APH74063.1"/>
    <property type="molecule type" value="Genomic_DNA"/>
</dbReference>
<feature type="domain" description="Outer membrane protein beta-barrel" evidence="3">
    <location>
        <begin position="24"/>
        <end position="259"/>
    </location>
</feature>
<sequence>MLMSARLMTGALFLLSASTLHAADLYEPPIVEVPPPVVYEQVDHGAWYIRGDIDYHWSKFKGSDYITYGCCTPTPGTGSLDGDLDGAWSFGGGVGYQATRYLRVDTTIDYWAKSDFEGTTIGTCGGTTCTSVDQTSYSAILLMANAYADLGTYHGVTPYVGAGIGGAHLKWDDLRNTVNGGTITHKGAKDWRFAWSLMAGASYCLTSNLQADVGYRYTRIEGGRMFEEFTPGGTSIGVGPGFDRGIDAHEVRAGLRWSFGGGNPNCAAPQQIAYEPEPILPVYK</sequence>
<dbReference type="Proteomes" id="UP000182840">
    <property type="component" value="Chromosome"/>
</dbReference>
<evidence type="ECO:0000313" key="4">
    <source>
        <dbReference type="EMBL" id="APH74063.1"/>
    </source>
</evidence>
<feature type="signal peptide" evidence="2">
    <location>
        <begin position="1"/>
        <end position="22"/>
    </location>
</feature>